<evidence type="ECO:0008006" key="4">
    <source>
        <dbReference type="Google" id="ProtNLM"/>
    </source>
</evidence>
<name>A0A370P0S7_9BURK</name>
<accession>A0A370P0S7</accession>
<evidence type="ECO:0000256" key="1">
    <source>
        <dbReference type="ARBA" id="ARBA00006987"/>
    </source>
</evidence>
<reference evidence="2 3" key="1">
    <citation type="submission" date="2018-06" db="EMBL/GenBank/DDBJ databases">
        <authorList>
            <person name="Feng T."/>
            <person name="Jeon C.O."/>
        </authorList>
    </citation>
    <scope>NUCLEOTIDE SEQUENCE [LARGE SCALE GENOMIC DNA]</scope>
    <source>
        <strain evidence="2 3">S23</strain>
    </source>
</reference>
<dbReference type="RefSeq" id="WP_115013266.1">
    <property type="nucleotide sequence ID" value="NZ_QKWJ01000003.1"/>
</dbReference>
<dbReference type="PANTHER" id="PTHR42928">
    <property type="entry name" value="TRICARBOXYLATE-BINDING PROTEIN"/>
    <property type="match status" value="1"/>
</dbReference>
<comment type="caution">
    <text evidence="2">The sequence shown here is derived from an EMBL/GenBank/DDBJ whole genome shotgun (WGS) entry which is preliminary data.</text>
</comment>
<proteinExistence type="inferred from homology"/>
<organism evidence="2 3">
    <name type="scientific">Cupriavidus lacunae</name>
    <dbReference type="NCBI Taxonomy" id="2666307"/>
    <lineage>
        <taxon>Bacteria</taxon>
        <taxon>Pseudomonadati</taxon>
        <taxon>Pseudomonadota</taxon>
        <taxon>Betaproteobacteria</taxon>
        <taxon>Burkholderiales</taxon>
        <taxon>Burkholderiaceae</taxon>
        <taxon>Cupriavidus</taxon>
    </lineage>
</organism>
<dbReference type="PIRSF" id="PIRSF017082">
    <property type="entry name" value="YflP"/>
    <property type="match status" value="1"/>
</dbReference>
<keyword evidence="3" id="KW-1185">Reference proteome</keyword>
<comment type="similarity">
    <text evidence="1">Belongs to the UPF0065 (bug) family.</text>
</comment>
<dbReference type="Gene3D" id="3.40.190.10">
    <property type="entry name" value="Periplasmic binding protein-like II"/>
    <property type="match status" value="1"/>
</dbReference>
<dbReference type="AlphaFoldDB" id="A0A370P0S7"/>
<dbReference type="SUPFAM" id="SSF53850">
    <property type="entry name" value="Periplasmic binding protein-like II"/>
    <property type="match status" value="1"/>
</dbReference>
<dbReference type="Proteomes" id="UP000255165">
    <property type="component" value="Unassembled WGS sequence"/>
</dbReference>
<dbReference type="Pfam" id="PF03401">
    <property type="entry name" value="TctC"/>
    <property type="match status" value="1"/>
</dbReference>
<gene>
    <name evidence="2" type="ORF">DN412_03555</name>
</gene>
<sequence>MAFLLQRLGRGVATASLLVAAMSMGTGVMAQALTRAAASLIVPYPAGSAFDMVARRIQTDLGTSLGKTVIVENNGGASGSLGAQRLLNSDGKTLTMLLASPNELTLPTLAMKSVRYKPEDFRMVALLSSGVLAIIARPDYPANNLKEFIEKAKQPGARPLSFASTGVGSIFHLVGVDFGRRLNIPMTHVPYKGGAPALQDVMSSQIDVTFLPLIPNSIESAKAGKIKVLGVLSAERHAGMPNVPTVDDIPALRGFHHALWNGLFVSPKVPEATAEEIGKAVNRIVSQPSYRDWITEQGNSAGTPMSLEQASAYYRQESSRFARLASDIKLERE</sequence>
<dbReference type="InterPro" id="IPR005064">
    <property type="entry name" value="BUG"/>
</dbReference>
<protein>
    <recommendedName>
        <fullName evidence="4">Tripartite tricarboxylate transporter substrate binding protein</fullName>
    </recommendedName>
</protein>
<dbReference type="CDD" id="cd07012">
    <property type="entry name" value="PBP2_Bug_TTT"/>
    <property type="match status" value="1"/>
</dbReference>
<evidence type="ECO:0000313" key="3">
    <source>
        <dbReference type="Proteomes" id="UP000255165"/>
    </source>
</evidence>
<dbReference type="EMBL" id="QKWJ01000003">
    <property type="protein sequence ID" value="RDK11452.1"/>
    <property type="molecule type" value="Genomic_DNA"/>
</dbReference>
<dbReference type="InterPro" id="IPR042100">
    <property type="entry name" value="Bug_dom1"/>
</dbReference>
<evidence type="ECO:0000313" key="2">
    <source>
        <dbReference type="EMBL" id="RDK11452.1"/>
    </source>
</evidence>
<dbReference type="PANTHER" id="PTHR42928:SF5">
    <property type="entry name" value="BLR1237 PROTEIN"/>
    <property type="match status" value="1"/>
</dbReference>
<dbReference type="Gene3D" id="3.40.190.150">
    <property type="entry name" value="Bordetella uptake gene, domain 1"/>
    <property type="match status" value="1"/>
</dbReference>